<dbReference type="PANTHER" id="PTHR31263">
    <property type="entry name" value="CELLULASE FAMILY PROTEIN (AFU_ORTHOLOGUE AFUA_5G14560)"/>
    <property type="match status" value="1"/>
</dbReference>
<sequence>MLLLLCVVVSGRLRIEGGEIWEGSERIQLACGSWYGAEQQDYVPGGLDTQPLFGIVGVIRESLRLNCVRLPVSLELVLHDPGVRPEAVAANPQLLGLSGMRVLDAVVAALKPLYVILDNHVGRANWCCDARDGEGLWFSRDFSEADWLAGLEILATRYRVAAIELRNEIRPLIIGDALLEPTWGGAEPDWASAAERAADVVLAANPDLLVVVGGLDFGIDLRGVRSRPLAIPSDHLLYSTHNYVWSCPRCDTYDDFAKEMNASWGFVRFERLGAVMLGEFGTPQDTDFSSSDDVQARWWRWLRAYVQEYHPGISFAYWPIDGTQSPGRTRVRGARETYGLLNTRWNAPASEPHLAQVRAWILNEEGSRVAEL</sequence>
<feature type="chain" id="PRO_5042291229" description="Glycoside hydrolase family 5 domain-containing protein" evidence="5">
    <location>
        <begin position="18"/>
        <end position="372"/>
    </location>
</feature>
<dbReference type="GO" id="GO:0000272">
    <property type="term" value="P:polysaccharide catabolic process"/>
    <property type="evidence" value="ECO:0007669"/>
    <property type="project" value="InterPro"/>
</dbReference>
<keyword evidence="8" id="KW-1185">Reference proteome</keyword>
<proteinExistence type="inferred from homology"/>
<feature type="domain" description="Glycoside hydrolase family 5" evidence="6">
    <location>
        <begin position="64"/>
        <end position="320"/>
    </location>
</feature>
<dbReference type="Gene3D" id="3.20.20.80">
    <property type="entry name" value="Glycosidases"/>
    <property type="match status" value="1"/>
</dbReference>
<evidence type="ECO:0000256" key="2">
    <source>
        <dbReference type="ARBA" id="ARBA00022801"/>
    </source>
</evidence>
<dbReference type="GO" id="GO:0004553">
    <property type="term" value="F:hydrolase activity, hydrolyzing O-glycosyl compounds"/>
    <property type="evidence" value="ECO:0007669"/>
    <property type="project" value="InterPro"/>
</dbReference>
<dbReference type="InterPro" id="IPR017853">
    <property type="entry name" value="GH"/>
</dbReference>
<evidence type="ECO:0000313" key="7">
    <source>
        <dbReference type="EMBL" id="KAJ8612502.1"/>
    </source>
</evidence>
<keyword evidence="3 4" id="KW-0326">Glycosidase</keyword>
<evidence type="ECO:0000256" key="4">
    <source>
        <dbReference type="RuleBase" id="RU361153"/>
    </source>
</evidence>
<protein>
    <recommendedName>
        <fullName evidence="6">Glycoside hydrolase family 5 domain-containing protein</fullName>
    </recommendedName>
</protein>
<evidence type="ECO:0000256" key="5">
    <source>
        <dbReference type="SAM" id="SignalP"/>
    </source>
</evidence>
<comment type="similarity">
    <text evidence="1 4">Belongs to the glycosyl hydrolase 5 (cellulase A) family.</text>
</comment>
<dbReference type="Proteomes" id="UP001230188">
    <property type="component" value="Unassembled WGS sequence"/>
</dbReference>
<evidence type="ECO:0000313" key="8">
    <source>
        <dbReference type="Proteomes" id="UP001230188"/>
    </source>
</evidence>
<keyword evidence="5" id="KW-0732">Signal</keyword>
<organism evidence="7 8">
    <name type="scientific">Chrysophaeum taylorii</name>
    <dbReference type="NCBI Taxonomy" id="2483200"/>
    <lineage>
        <taxon>Eukaryota</taxon>
        <taxon>Sar</taxon>
        <taxon>Stramenopiles</taxon>
        <taxon>Ochrophyta</taxon>
        <taxon>Pelagophyceae</taxon>
        <taxon>Pelagomonadales</taxon>
        <taxon>Pelagomonadaceae</taxon>
        <taxon>Chrysophaeum</taxon>
    </lineage>
</organism>
<evidence type="ECO:0000256" key="1">
    <source>
        <dbReference type="ARBA" id="ARBA00005641"/>
    </source>
</evidence>
<name>A0AAD7UNV1_9STRA</name>
<feature type="signal peptide" evidence="5">
    <location>
        <begin position="1"/>
        <end position="17"/>
    </location>
</feature>
<evidence type="ECO:0000259" key="6">
    <source>
        <dbReference type="Pfam" id="PF00150"/>
    </source>
</evidence>
<accession>A0AAD7UNV1</accession>
<dbReference type="PANTHER" id="PTHR31263:SF0">
    <property type="entry name" value="CELLULASE FAMILY PROTEIN (AFU_ORTHOLOGUE AFUA_5G14560)"/>
    <property type="match status" value="1"/>
</dbReference>
<keyword evidence="2 4" id="KW-0378">Hydrolase</keyword>
<dbReference type="Pfam" id="PF00150">
    <property type="entry name" value="Cellulase"/>
    <property type="match status" value="1"/>
</dbReference>
<dbReference type="EMBL" id="JAQMWT010000047">
    <property type="protein sequence ID" value="KAJ8612502.1"/>
    <property type="molecule type" value="Genomic_DNA"/>
</dbReference>
<gene>
    <name evidence="7" type="ORF">CTAYLR_003686</name>
</gene>
<reference evidence="7" key="1">
    <citation type="submission" date="2023-01" db="EMBL/GenBank/DDBJ databases">
        <title>Metagenome sequencing of chrysophaentin producing Chrysophaeum taylorii.</title>
        <authorList>
            <person name="Davison J."/>
            <person name="Bewley C."/>
        </authorList>
    </citation>
    <scope>NUCLEOTIDE SEQUENCE</scope>
    <source>
        <strain evidence="7">NIES-1699</strain>
    </source>
</reference>
<dbReference type="AlphaFoldDB" id="A0AAD7UNV1"/>
<dbReference type="InterPro" id="IPR001547">
    <property type="entry name" value="Glyco_hydro_5"/>
</dbReference>
<comment type="caution">
    <text evidence="7">The sequence shown here is derived from an EMBL/GenBank/DDBJ whole genome shotgun (WGS) entry which is preliminary data.</text>
</comment>
<evidence type="ECO:0000256" key="3">
    <source>
        <dbReference type="ARBA" id="ARBA00023295"/>
    </source>
</evidence>
<dbReference type="SUPFAM" id="SSF51445">
    <property type="entry name" value="(Trans)glycosidases"/>
    <property type="match status" value="1"/>
</dbReference>